<reference evidence="1" key="1">
    <citation type="journal article" date="2014" name="Front. Microbiol.">
        <title>High frequency of phylogenetically diverse reductive dehalogenase-homologous genes in deep subseafloor sedimentary metagenomes.</title>
        <authorList>
            <person name="Kawai M."/>
            <person name="Futagami T."/>
            <person name="Toyoda A."/>
            <person name="Takaki Y."/>
            <person name="Nishi S."/>
            <person name="Hori S."/>
            <person name="Arai W."/>
            <person name="Tsubouchi T."/>
            <person name="Morono Y."/>
            <person name="Uchiyama I."/>
            <person name="Ito T."/>
            <person name="Fujiyama A."/>
            <person name="Inagaki F."/>
            <person name="Takami H."/>
        </authorList>
    </citation>
    <scope>NUCLEOTIDE SEQUENCE</scope>
    <source>
        <strain evidence="1">Expedition CK06-06</strain>
    </source>
</reference>
<evidence type="ECO:0000313" key="1">
    <source>
        <dbReference type="EMBL" id="GAI39914.1"/>
    </source>
</evidence>
<feature type="non-terminal residue" evidence="1">
    <location>
        <position position="51"/>
    </location>
</feature>
<comment type="caution">
    <text evidence="1">The sequence shown here is derived from an EMBL/GenBank/DDBJ whole genome shotgun (WGS) entry which is preliminary data.</text>
</comment>
<dbReference type="AlphaFoldDB" id="X1Q9G6"/>
<proteinExistence type="predicted"/>
<dbReference type="EMBL" id="BARV01031638">
    <property type="protein sequence ID" value="GAI39914.1"/>
    <property type="molecule type" value="Genomic_DNA"/>
</dbReference>
<sequence length="51" mass="5835">MEKSPIEGIIYSQFQETEGPTTLLWEPDDLSEDIKRLVNNKSISLLRGERG</sequence>
<gene>
    <name evidence="1" type="ORF">S06H3_50030</name>
</gene>
<name>X1Q9G6_9ZZZZ</name>
<organism evidence="1">
    <name type="scientific">marine sediment metagenome</name>
    <dbReference type="NCBI Taxonomy" id="412755"/>
    <lineage>
        <taxon>unclassified sequences</taxon>
        <taxon>metagenomes</taxon>
        <taxon>ecological metagenomes</taxon>
    </lineage>
</organism>
<accession>X1Q9G6</accession>
<protein>
    <submittedName>
        <fullName evidence="1">Uncharacterized protein</fullName>
    </submittedName>
</protein>